<gene>
    <name evidence="3" type="ORF">SSX86_007057</name>
</gene>
<protein>
    <recommendedName>
        <fullName evidence="2">Alpha/beta hydrolase fold-3 domain-containing protein</fullName>
    </recommendedName>
</protein>
<name>A0AAP0H672_9ASTR</name>
<accession>A0AAP0H672</accession>
<dbReference type="Proteomes" id="UP001408789">
    <property type="component" value="Unassembled WGS sequence"/>
</dbReference>
<dbReference type="SUPFAM" id="SSF53474">
    <property type="entry name" value="alpha/beta-Hydrolases"/>
    <property type="match status" value="1"/>
</dbReference>
<evidence type="ECO:0000256" key="1">
    <source>
        <dbReference type="ARBA" id="ARBA00010515"/>
    </source>
</evidence>
<dbReference type="Pfam" id="PF07859">
    <property type="entry name" value="Abhydrolase_3"/>
    <property type="match status" value="1"/>
</dbReference>
<organism evidence="3 4">
    <name type="scientific">Deinandra increscens subsp. villosa</name>
    <dbReference type="NCBI Taxonomy" id="3103831"/>
    <lineage>
        <taxon>Eukaryota</taxon>
        <taxon>Viridiplantae</taxon>
        <taxon>Streptophyta</taxon>
        <taxon>Embryophyta</taxon>
        <taxon>Tracheophyta</taxon>
        <taxon>Spermatophyta</taxon>
        <taxon>Magnoliopsida</taxon>
        <taxon>eudicotyledons</taxon>
        <taxon>Gunneridae</taxon>
        <taxon>Pentapetalae</taxon>
        <taxon>asterids</taxon>
        <taxon>campanulids</taxon>
        <taxon>Asterales</taxon>
        <taxon>Asteraceae</taxon>
        <taxon>Asteroideae</taxon>
        <taxon>Heliantheae alliance</taxon>
        <taxon>Madieae</taxon>
        <taxon>Madiinae</taxon>
        <taxon>Deinandra</taxon>
    </lineage>
</organism>
<evidence type="ECO:0000259" key="2">
    <source>
        <dbReference type="Pfam" id="PF07859"/>
    </source>
</evidence>
<dbReference type="PANTHER" id="PTHR23024">
    <property type="entry name" value="ARYLACETAMIDE DEACETYLASE"/>
    <property type="match status" value="1"/>
</dbReference>
<dbReference type="PANTHER" id="PTHR23024:SF24">
    <property type="entry name" value="ALPHA_BETA HYDROLASE FOLD-3 DOMAIN-CONTAINING PROTEIN"/>
    <property type="match status" value="1"/>
</dbReference>
<dbReference type="InterPro" id="IPR013094">
    <property type="entry name" value="AB_hydrolase_3"/>
</dbReference>
<keyword evidence="4" id="KW-1185">Reference proteome</keyword>
<comment type="caution">
    <text evidence="3">The sequence shown here is derived from an EMBL/GenBank/DDBJ whole genome shotgun (WGS) entry which is preliminary data.</text>
</comment>
<proteinExistence type="inferred from homology"/>
<evidence type="ECO:0000313" key="4">
    <source>
        <dbReference type="Proteomes" id="UP001408789"/>
    </source>
</evidence>
<dbReference type="GO" id="GO:0016787">
    <property type="term" value="F:hydrolase activity"/>
    <property type="evidence" value="ECO:0007669"/>
    <property type="project" value="InterPro"/>
</dbReference>
<reference evidence="3 4" key="1">
    <citation type="submission" date="2024-04" db="EMBL/GenBank/DDBJ databases">
        <title>The reference genome of an endangered Asteraceae, Deinandra increscens subsp. villosa, native to the Central Coast of California.</title>
        <authorList>
            <person name="Guilliams M."/>
            <person name="Hasenstab-Lehman K."/>
            <person name="Meyer R."/>
            <person name="Mcevoy S."/>
        </authorList>
    </citation>
    <scope>NUCLEOTIDE SEQUENCE [LARGE SCALE GENOMIC DNA]</scope>
    <source>
        <tissue evidence="3">Leaf</tissue>
    </source>
</reference>
<evidence type="ECO:0000313" key="3">
    <source>
        <dbReference type="EMBL" id="KAK9074459.1"/>
    </source>
</evidence>
<dbReference type="AlphaFoldDB" id="A0AAP0H672"/>
<sequence>MDQKPETNPIPQAIHDNLFIVNTLINDGLRTDGLIDRRFGKLVDTKVRASLNPIEGVKSYDVSIDPCWFRVFVPDVITHSLPVIVYYHGGGFAFYGPDSTPYDGLCRRFAKMVPAIVISASYRLIPEHRYPTQYEDGFNVLKFLDDKKNRMMLPKNADLQRCFVLGDCAGGNIAHHVCIRASQHKFQHLKVLGLVALQPLFGGEERVESEISCENRLGLHLDQTDFYWNVIQPLAPDEKWDRDNGAINVSGPKAIDISGLSFPPTLVVVGGRDILEDRQRNYYVWLKNSGKEAYLEQYEYMFHGFYTFPQLAESTHVISVVKNFINKQMKFKLKLKLHLHSSL</sequence>
<dbReference type="Gene3D" id="3.40.50.1820">
    <property type="entry name" value="alpha/beta hydrolase"/>
    <property type="match status" value="1"/>
</dbReference>
<dbReference type="EMBL" id="JBCNJP010000008">
    <property type="protein sequence ID" value="KAK9074459.1"/>
    <property type="molecule type" value="Genomic_DNA"/>
</dbReference>
<dbReference type="InterPro" id="IPR050466">
    <property type="entry name" value="Carboxylest/Gibb_receptor"/>
</dbReference>
<comment type="similarity">
    <text evidence="1">Belongs to the 'GDXG' lipolytic enzyme family.</text>
</comment>
<feature type="domain" description="Alpha/beta hydrolase fold-3" evidence="2">
    <location>
        <begin position="84"/>
        <end position="306"/>
    </location>
</feature>
<dbReference type="InterPro" id="IPR029058">
    <property type="entry name" value="AB_hydrolase_fold"/>
</dbReference>